<feature type="transmembrane region" description="Helical" evidence="1">
    <location>
        <begin position="353"/>
        <end position="377"/>
    </location>
</feature>
<feature type="transmembrane region" description="Helical" evidence="1">
    <location>
        <begin position="84"/>
        <end position="103"/>
    </location>
</feature>
<feature type="transmembrane region" description="Helical" evidence="1">
    <location>
        <begin position="269"/>
        <end position="292"/>
    </location>
</feature>
<keyword evidence="1" id="KW-0472">Membrane</keyword>
<reference evidence="2 3" key="1">
    <citation type="submission" date="2012-04" db="EMBL/GenBank/DDBJ databases">
        <title>The Genome Sequence of Saprolegnia declina VS20.</title>
        <authorList>
            <consortium name="The Broad Institute Genome Sequencing Platform"/>
            <person name="Russ C."/>
            <person name="Nusbaum C."/>
            <person name="Tyler B."/>
            <person name="van West P."/>
            <person name="Dieguez-Uribeondo J."/>
            <person name="de Bruijn I."/>
            <person name="Tripathy S."/>
            <person name="Jiang R."/>
            <person name="Young S.K."/>
            <person name="Zeng Q."/>
            <person name="Gargeya S."/>
            <person name="Fitzgerald M."/>
            <person name="Haas B."/>
            <person name="Abouelleil A."/>
            <person name="Alvarado L."/>
            <person name="Arachchi H.M."/>
            <person name="Berlin A."/>
            <person name="Chapman S.B."/>
            <person name="Goldberg J."/>
            <person name="Griggs A."/>
            <person name="Gujja S."/>
            <person name="Hansen M."/>
            <person name="Howarth C."/>
            <person name="Imamovic A."/>
            <person name="Larimer J."/>
            <person name="McCowen C."/>
            <person name="Montmayeur A."/>
            <person name="Murphy C."/>
            <person name="Neiman D."/>
            <person name="Pearson M."/>
            <person name="Priest M."/>
            <person name="Roberts A."/>
            <person name="Saif S."/>
            <person name="Shea T."/>
            <person name="Sisk P."/>
            <person name="Sykes S."/>
            <person name="Wortman J."/>
            <person name="Nusbaum C."/>
            <person name="Birren B."/>
        </authorList>
    </citation>
    <scope>NUCLEOTIDE SEQUENCE [LARGE SCALE GENOMIC DNA]</scope>
    <source>
        <strain evidence="2 3">VS20</strain>
    </source>
</reference>
<dbReference type="GeneID" id="19947084"/>
<sequence length="444" mass="48514">MLRTLLRSPRLSADWTGHYEHKAIAWVELVLDGTMMAASYAIATRLEAATALPDVVEPLVLFGLFVSLWQLHTHFHARFAETSFLHYLLLYFVVAGVASMVLSPTVGAAFGYGLLLSHLATLAMYINAFAMLSETRSRLWPDLCLLSASSIVIGLSLAVPCIAFACYVGALCLETIVQFLWAIKRYCVPRVPLTIAIPVSIEYIAERHGTYVVVVLLQATLGVLFTTAAPPPTQAVHSSLHLSLLLVFTMAMFYFAVQPPRELHAMRRSVAHGVLFVAVHYALLPTLLVVGVAAKLAMTAVANQRALPPHGLWLLFGSISATMLAMLLLRLAHYGGRKPLDSDAAKVRCIKAYWWVPIGLSSLLPLAIACVLQVISYEGVDPMLALGVAAALLLLWVIAETLVMHRLVGRAFQATAKTGETEPLLVERSPRKRGRTSSFFTDDD</sequence>
<keyword evidence="1" id="KW-0812">Transmembrane</keyword>
<feature type="transmembrane region" description="Helical" evidence="1">
    <location>
        <begin position="312"/>
        <end position="332"/>
    </location>
</feature>
<accession>T0S0L5</accession>
<dbReference type="VEuPathDB" id="FungiDB:SDRG_06357"/>
<dbReference type="OrthoDB" id="191995at2759"/>
<evidence type="ECO:0000313" key="3">
    <source>
        <dbReference type="Proteomes" id="UP000030762"/>
    </source>
</evidence>
<evidence type="ECO:0000313" key="2">
    <source>
        <dbReference type="EMBL" id="EQC36252.1"/>
    </source>
</evidence>
<dbReference type="Pfam" id="PF06772">
    <property type="entry name" value="LtrA"/>
    <property type="match status" value="1"/>
</dbReference>
<keyword evidence="3" id="KW-1185">Reference proteome</keyword>
<feature type="transmembrane region" description="Helical" evidence="1">
    <location>
        <begin position="109"/>
        <end position="132"/>
    </location>
</feature>
<proteinExistence type="predicted"/>
<protein>
    <recommendedName>
        <fullName evidence="4">Low temperature requirement protein A</fullName>
    </recommendedName>
</protein>
<name>T0S0L5_SAPDV</name>
<feature type="transmembrane region" description="Helical" evidence="1">
    <location>
        <begin position="235"/>
        <end position="257"/>
    </location>
</feature>
<gene>
    <name evidence="2" type="ORF">SDRG_06357</name>
</gene>
<feature type="transmembrane region" description="Helical" evidence="1">
    <location>
        <begin position="162"/>
        <end position="183"/>
    </location>
</feature>
<dbReference type="PANTHER" id="PTHR36840">
    <property type="entry name" value="BLL5714 PROTEIN"/>
    <property type="match status" value="1"/>
</dbReference>
<evidence type="ECO:0000256" key="1">
    <source>
        <dbReference type="SAM" id="Phobius"/>
    </source>
</evidence>
<dbReference type="OMA" id="THFHARF"/>
<feature type="transmembrane region" description="Helical" evidence="1">
    <location>
        <begin position="55"/>
        <end position="72"/>
    </location>
</feature>
<dbReference type="PANTHER" id="PTHR36840:SF1">
    <property type="entry name" value="BLL5714 PROTEIN"/>
    <property type="match status" value="1"/>
</dbReference>
<feature type="transmembrane region" description="Helical" evidence="1">
    <location>
        <begin position="383"/>
        <end position="403"/>
    </location>
</feature>
<evidence type="ECO:0008006" key="4">
    <source>
        <dbReference type="Google" id="ProtNLM"/>
    </source>
</evidence>
<organism evidence="2 3">
    <name type="scientific">Saprolegnia diclina (strain VS20)</name>
    <dbReference type="NCBI Taxonomy" id="1156394"/>
    <lineage>
        <taxon>Eukaryota</taxon>
        <taxon>Sar</taxon>
        <taxon>Stramenopiles</taxon>
        <taxon>Oomycota</taxon>
        <taxon>Saprolegniomycetes</taxon>
        <taxon>Saprolegniales</taxon>
        <taxon>Saprolegniaceae</taxon>
        <taxon>Saprolegnia</taxon>
    </lineage>
</organism>
<dbReference type="RefSeq" id="XP_008610358.1">
    <property type="nucleotide sequence ID" value="XM_008612136.1"/>
</dbReference>
<dbReference type="InParanoid" id="T0S0L5"/>
<dbReference type="EMBL" id="JH767148">
    <property type="protein sequence ID" value="EQC36252.1"/>
    <property type="molecule type" value="Genomic_DNA"/>
</dbReference>
<dbReference type="Proteomes" id="UP000030762">
    <property type="component" value="Unassembled WGS sequence"/>
</dbReference>
<feature type="transmembrane region" description="Helical" evidence="1">
    <location>
        <begin position="210"/>
        <end position="229"/>
    </location>
</feature>
<dbReference type="InterPro" id="IPR010640">
    <property type="entry name" value="Low_temperature_requirement_A"/>
</dbReference>
<dbReference type="AlphaFoldDB" id="T0S0L5"/>
<keyword evidence="1" id="KW-1133">Transmembrane helix</keyword>